<organism evidence="6">
    <name type="scientific">freshwater metagenome</name>
    <dbReference type="NCBI Taxonomy" id="449393"/>
    <lineage>
        <taxon>unclassified sequences</taxon>
        <taxon>metagenomes</taxon>
        <taxon>ecological metagenomes</taxon>
    </lineage>
</organism>
<evidence type="ECO:0000313" key="3">
    <source>
        <dbReference type="EMBL" id="CAB4720751.1"/>
    </source>
</evidence>
<dbReference type="EMBL" id="CAEZYF010000006">
    <property type="protein sequence ID" value="CAB4720751.1"/>
    <property type="molecule type" value="Genomic_DNA"/>
</dbReference>
<evidence type="ECO:0000313" key="7">
    <source>
        <dbReference type="EMBL" id="CAB5010639.1"/>
    </source>
</evidence>
<dbReference type="EMBL" id="CAFBMT010000006">
    <property type="protein sequence ID" value="CAB4928139.1"/>
    <property type="molecule type" value="Genomic_DNA"/>
</dbReference>
<gene>
    <name evidence="3" type="ORF">UFOPK2656_01320</name>
    <name evidence="4" type="ORF">UFOPK3099_01514</name>
    <name evidence="5" type="ORF">UFOPK3267_01182</name>
    <name evidence="6" type="ORF">UFOPK3651_01295</name>
    <name evidence="7" type="ORF">UFOPK3931_02793</name>
    <name evidence="2" type="ORF">UFOPK4189_01393</name>
</gene>
<dbReference type="EMBL" id="CAFAAV010000111">
    <property type="protein sequence ID" value="CAB4823253.1"/>
    <property type="molecule type" value="Genomic_DNA"/>
</dbReference>
<keyword evidence="1" id="KW-1133">Transmembrane helix</keyword>
<evidence type="ECO:0000313" key="5">
    <source>
        <dbReference type="EMBL" id="CAB4850433.1"/>
    </source>
</evidence>
<feature type="transmembrane region" description="Helical" evidence="1">
    <location>
        <begin position="74"/>
        <end position="92"/>
    </location>
</feature>
<accession>A0A6J7IBB9</accession>
<dbReference type="AlphaFoldDB" id="A0A6J7IBB9"/>
<name>A0A6J7IBB9_9ZZZZ</name>
<keyword evidence="1" id="KW-0812">Transmembrane</keyword>
<protein>
    <submittedName>
        <fullName evidence="6">Unannotated protein</fullName>
    </submittedName>
</protein>
<evidence type="ECO:0000256" key="1">
    <source>
        <dbReference type="SAM" id="Phobius"/>
    </source>
</evidence>
<keyword evidence="1" id="KW-0472">Membrane</keyword>
<dbReference type="Gene3D" id="1.25.40.10">
    <property type="entry name" value="Tetratricopeptide repeat domain"/>
    <property type="match status" value="1"/>
</dbReference>
<dbReference type="EMBL" id="CAESGF010000006">
    <property type="protein sequence ID" value="CAB4363616.1"/>
    <property type="molecule type" value="Genomic_DNA"/>
</dbReference>
<proteinExistence type="predicted"/>
<dbReference type="EMBL" id="CAFBIY010000054">
    <property type="protein sequence ID" value="CAB4850433.1"/>
    <property type="molecule type" value="Genomic_DNA"/>
</dbReference>
<evidence type="ECO:0000313" key="6">
    <source>
        <dbReference type="EMBL" id="CAB4928139.1"/>
    </source>
</evidence>
<dbReference type="SUPFAM" id="SSF48452">
    <property type="entry name" value="TPR-like"/>
    <property type="match status" value="1"/>
</dbReference>
<dbReference type="InterPro" id="IPR011990">
    <property type="entry name" value="TPR-like_helical_dom_sf"/>
</dbReference>
<sequence>MNPDRLAELEDERSFLLRSIRDIEAEHAAGDVDEHDFTTLRDGYVARASAVLQEIENGRSSLVPKRQQPWWRRVAIIGGTLVVAIALGVFVANSAGQRLPGQSLTGGKPADEVAIQLANARQSMGADPKASLEAYAKVLEIEPDNVEAITYGAWLKVLTGRSSGDAQMMVDALPELRHAIEIDPTYADAHCFLAVASGRFLDPPDAATGVSEGVACLNANPPAMLKGQIEQLVAELQLGSPTSTPTTSTT</sequence>
<evidence type="ECO:0000313" key="4">
    <source>
        <dbReference type="EMBL" id="CAB4823253.1"/>
    </source>
</evidence>
<reference evidence="6" key="1">
    <citation type="submission" date="2020-05" db="EMBL/GenBank/DDBJ databases">
        <authorList>
            <person name="Chiriac C."/>
            <person name="Salcher M."/>
            <person name="Ghai R."/>
            <person name="Kavagutti S V."/>
        </authorList>
    </citation>
    <scope>NUCLEOTIDE SEQUENCE</scope>
</reference>
<dbReference type="EMBL" id="CAFBOL010000108">
    <property type="protein sequence ID" value="CAB5010639.1"/>
    <property type="molecule type" value="Genomic_DNA"/>
</dbReference>
<evidence type="ECO:0000313" key="2">
    <source>
        <dbReference type="EMBL" id="CAB4363616.1"/>
    </source>
</evidence>